<name>A0A9Q0GNC9_9MAGN</name>
<dbReference type="EMBL" id="JAMYWD010000759">
    <property type="protein sequence ID" value="KAJ4947979.1"/>
    <property type="molecule type" value="Genomic_DNA"/>
</dbReference>
<proteinExistence type="predicted"/>
<comment type="caution">
    <text evidence="1">The sequence shown here is derived from an EMBL/GenBank/DDBJ whole genome shotgun (WGS) entry which is preliminary data.</text>
</comment>
<evidence type="ECO:0000313" key="2">
    <source>
        <dbReference type="Proteomes" id="UP001141806"/>
    </source>
</evidence>
<protein>
    <submittedName>
        <fullName evidence="1">Uncharacterized protein</fullName>
    </submittedName>
</protein>
<keyword evidence="2" id="KW-1185">Reference proteome</keyword>
<dbReference type="AlphaFoldDB" id="A0A9Q0GNC9"/>
<gene>
    <name evidence="1" type="ORF">NE237_005545</name>
</gene>
<dbReference type="Proteomes" id="UP001141806">
    <property type="component" value="Unassembled WGS sequence"/>
</dbReference>
<reference evidence="1" key="1">
    <citation type="journal article" date="2023" name="Plant J.">
        <title>The genome of the king protea, Protea cynaroides.</title>
        <authorList>
            <person name="Chang J."/>
            <person name="Duong T.A."/>
            <person name="Schoeman C."/>
            <person name="Ma X."/>
            <person name="Roodt D."/>
            <person name="Barker N."/>
            <person name="Li Z."/>
            <person name="Van de Peer Y."/>
            <person name="Mizrachi E."/>
        </authorList>
    </citation>
    <scope>NUCLEOTIDE SEQUENCE</scope>
    <source>
        <tissue evidence="1">Young leaves</tissue>
    </source>
</reference>
<accession>A0A9Q0GNC9</accession>
<organism evidence="1 2">
    <name type="scientific">Protea cynaroides</name>
    <dbReference type="NCBI Taxonomy" id="273540"/>
    <lineage>
        <taxon>Eukaryota</taxon>
        <taxon>Viridiplantae</taxon>
        <taxon>Streptophyta</taxon>
        <taxon>Embryophyta</taxon>
        <taxon>Tracheophyta</taxon>
        <taxon>Spermatophyta</taxon>
        <taxon>Magnoliopsida</taxon>
        <taxon>Proteales</taxon>
        <taxon>Proteaceae</taxon>
        <taxon>Protea</taxon>
    </lineage>
</organism>
<evidence type="ECO:0000313" key="1">
    <source>
        <dbReference type="EMBL" id="KAJ4947979.1"/>
    </source>
</evidence>
<sequence length="51" mass="5736">MLGDAEMVEQWEELEIRDAILGTLEEVSSDQHTNKAMSSLAYGAQKARQRV</sequence>